<feature type="region of interest" description="Disordered" evidence="2">
    <location>
        <begin position="1026"/>
        <end position="1059"/>
    </location>
</feature>
<feature type="compositionally biased region" description="Basic and acidic residues" evidence="2">
    <location>
        <begin position="899"/>
        <end position="916"/>
    </location>
</feature>
<feature type="compositionally biased region" description="Gly residues" evidence="2">
    <location>
        <begin position="1198"/>
        <end position="1228"/>
    </location>
</feature>
<evidence type="ECO:0000256" key="3">
    <source>
        <dbReference type="SAM" id="Phobius"/>
    </source>
</evidence>
<dbReference type="Gene3D" id="2.60.40.740">
    <property type="match status" value="3"/>
</dbReference>
<keyword evidence="3" id="KW-1133">Transmembrane helix</keyword>
<accession>A0A9D1I193</accession>
<keyword evidence="3" id="KW-0472">Membrane</keyword>
<reference evidence="4" key="2">
    <citation type="journal article" date="2021" name="PeerJ">
        <title>Extensive microbial diversity within the chicken gut microbiome revealed by metagenomics and culture.</title>
        <authorList>
            <person name="Gilroy R."/>
            <person name="Ravi A."/>
            <person name="Getino M."/>
            <person name="Pursley I."/>
            <person name="Horton D.L."/>
            <person name="Alikhan N.F."/>
            <person name="Baker D."/>
            <person name="Gharbi K."/>
            <person name="Hall N."/>
            <person name="Watson M."/>
            <person name="Adriaenssens E.M."/>
            <person name="Foster-Nyarko E."/>
            <person name="Jarju S."/>
            <person name="Secka A."/>
            <person name="Antonio M."/>
            <person name="Oren A."/>
            <person name="Chaudhuri R.R."/>
            <person name="La Ragione R."/>
            <person name="Hildebrand F."/>
            <person name="Pallen M.J."/>
        </authorList>
    </citation>
    <scope>NUCLEOTIDE SEQUENCE</scope>
    <source>
        <strain evidence="4">ChiHcec3-6078</strain>
    </source>
</reference>
<evidence type="ECO:0000313" key="5">
    <source>
        <dbReference type="Proteomes" id="UP000824090"/>
    </source>
</evidence>
<dbReference type="EMBL" id="DVMP01000147">
    <property type="protein sequence ID" value="HIU26398.1"/>
    <property type="molecule type" value="Genomic_DNA"/>
</dbReference>
<evidence type="ECO:0000256" key="2">
    <source>
        <dbReference type="SAM" id="MobiDB-lite"/>
    </source>
</evidence>
<keyword evidence="1" id="KW-0175">Coiled coil</keyword>
<evidence type="ECO:0000313" key="4">
    <source>
        <dbReference type="EMBL" id="HIU26398.1"/>
    </source>
</evidence>
<feature type="region of interest" description="Disordered" evidence="2">
    <location>
        <begin position="86"/>
        <end position="120"/>
    </location>
</feature>
<dbReference type="NCBIfam" id="TIGR01451">
    <property type="entry name" value="B_ant_repeat"/>
    <property type="match status" value="1"/>
</dbReference>
<feature type="compositionally biased region" description="Gly residues" evidence="2">
    <location>
        <begin position="1253"/>
        <end position="1264"/>
    </location>
</feature>
<feature type="coiled-coil region" evidence="1">
    <location>
        <begin position="42"/>
        <end position="72"/>
    </location>
</feature>
<organism evidence="4 5">
    <name type="scientific">Candidatus Allocopromorpha excrementigallinarum</name>
    <dbReference type="NCBI Taxonomy" id="2840742"/>
    <lineage>
        <taxon>Bacteria</taxon>
        <taxon>Bacillati</taxon>
        <taxon>Bacillota</taxon>
        <taxon>Clostridia</taxon>
        <taxon>Eubacteriales</taxon>
        <taxon>Eubacteriaceae</taxon>
        <taxon>Eubacteriaceae incertae sedis</taxon>
        <taxon>Candidatus Allocopromorpha</taxon>
    </lineage>
</organism>
<keyword evidence="3" id="KW-0812">Transmembrane</keyword>
<feature type="compositionally biased region" description="Basic and acidic residues" evidence="2">
    <location>
        <begin position="1321"/>
        <end position="1335"/>
    </location>
</feature>
<dbReference type="InterPro" id="IPR026466">
    <property type="entry name" value="Fim_isopep_form_D2_dom"/>
</dbReference>
<evidence type="ECO:0000256" key="1">
    <source>
        <dbReference type="SAM" id="Coils"/>
    </source>
</evidence>
<proteinExistence type="predicted"/>
<comment type="caution">
    <text evidence="4">The sequence shown here is derived from an EMBL/GenBank/DDBJ whole genome shotgun (WGS) entry which is preliminary data.</text>
</comment>
<dbReference type="InterPro" id="IPR047589">
    <property type="entry name" value="DUF11_rpt"/>
</dbReference>
<sequence length="1507" mass="163208">MEAADEGASAESLKTLTEELRERIEALPAANELSDGDYEGDKAAVYKELVSITEELEKLSEEERELLGEENSRKLEALQEYFATSAETFQSDQSEKSGQEPESEAAGAIEVVGEPNTATYSPNKMYEETMVGPYQLNMAGNTNTRGKFDNVNVYADALHGDIEAEEACGDTLPNLVGGKRTADNTNSSTSVLEKPEGEAQITRAYLVVTATQLYTRIANNTAPLEQYGVFFKGPKGDIQRYYPNEIFYDSDNMRTSMYVDVTDFIRSQGYGRYSAINIPYTNMGYTDWRVYGDMFGAWKLIVVEENPELPLRMVQFQLGGTKITSGTAAQVTIEKEGLTIKDNPTGDLLFSSDGSDMQASGQTMQYRTDKSTAWTSMSDAMHGANKFFTFQIANKGKVLDNNPGPTYAYRNNTTNIFTNASINGGQSFTQYNTDFEIWEINGKNRPNGMNLQGGEKSVTLRATSNNEPSLFSALALAVDIKVPEFETDIKVTNVTQGYSTADSDYNIKEDFASEGDRLKVEASSKNVSTSSNNIGIKNGEFTVETPAFLNIDQSSVKGVYRAPDGTETKLTFEMGEDGRSIVFKTPADVTITSGGSFEVSYEGDAVSTEEYTEYTNRASVEGTFVDDAGNHYESFLLENLSVDYAHTSSNLRTHMISTQIQGGHGTITPSAEVVSGKDYTVNWTVEDGYYVKDVIVDGVIKDGAAAQGSYTFDNVREAHEIIVVVAEGSPADEEFVTVTVETTGEGTTTPTEAIKKGDDHTVTWEPAEGWEVDSVYVDGVKLPDDTAQGGRLTFEDLAKDHKVEITFREEGTGGNPGDSSHMVETDITGGPGTITPTMGYEEGTDVSISWEAEEGYEVISVTVDGELREDLITAGKIDFDSINGSHKVEVVLGKTDETAKKPEGEMEKSVVNRTDEGAPNPGDILEYEIKARNRLPGSIWQNVTIKDRLPAGVELIKDSMILTDPAGESRNLKEEEYTFKDNLLTVPIGPVKGGEEYVLTFQVRIRTEAVEEAEEDESILDLTNTAAGEGSYGHDEDGDGAADNEHNVSSNPAVPEGGKDIVALDPEAAIEKTAANLDREDEQTHVGDTIEYSLKASNDTEGSVWKDVVMRDRLAKGLKPVPGSISLLTPEGEIIKVSDDAYNADTHTIAVYVGDIFGGEEYVLTFRAQVTAEAIGSDIGNKGEALGGKPGTHMPEGETGGAGGNPGEDEGGFGSGDPGGDNGEGSGEGIKPADPYYPQGGGRWDAVDEGDTGEGAGEENGGSDIGPEDIIYVETGGEPVYPFPEDRPNPDNPTDPDNPQWTDDPADPDDGGVIPAEPEPEIEKTVEAENPREDGTVKHQDILTYQVKISNPKAGSLWKDVFIYDHLPEELVLDTEAIELIYPDGRVEKQKAEEVYNPEDRSLEVPIEMLYGGETYILRYKVQVQLPEGEGDNNAGMVITNEAGASGQTPDGERLNPRTELSVFTRGESFMKAVKTGDPGIMLLPVGLMAAAAAGILIFARRKKGES</sequence>
<feature type="region of interest" description="Disordered" evidence="2">
    <location>
        <begin position="1179"/>
        <end position="1335"/>
    </location>
</feature>
<reference evidence="4" key="1">
    <citation type="submission" date="2020-10" db="EMBL/GenBank/DDBJ databases">
        <authorList>
            <person name="Gilroy R."/>
        </authorList>
    </citation>
    <scope>NUCLEOTIDE SEQUENCE</scope>
    <source>
        <strain evidence="4">ChiHcec3-6078</strain>
    </source>
</reference>
<gene>
    <name evidence="4" type="ORF">IAC50_07910</name>
</gene>
<dbReference type="NCBIfam" id="TIGR04226">
    <property type="entry name" value="RrgB_K2N_iso_D2"/>
    <property type="match status" value="2"/>
</dbReference>
<dbReference type="Proteomes" id="UP000824090">
    <property type="component" value="Unassembled WGS sequence"/>
</dbReference>
<name>A0A9D1I193_9FIRM</name>
<protein>
    <submittedName>
        <fullName evidence="4">Isopeptide-forming domain-containing fimbrial protein</fullName>
    </submittedName>
</protein>
<feature type="transmembrane region" description="Helical" evidence="3">
    <location>
        <begin position="1480"/>
        <end position="1500"/>
    </location>
</feature>
<feature type="region of interest" description="Disordered" evidence="2">
    <location>
        <begin position="899"/>
        <end position="922"/>
    </location>
</feature>